<dbReference type="PANTHER" id="PTHR11403">
    <property type="entry name" value="CYTOCHROME C OXIDASE SUBUNIT III"/>
    <property type="match status" value="1"/>
</dbReference>
<evidence type="ECO:0000256" key="7">
    <source>
        <dbReference type="RuleBase" id="RU003376"/>
    </source>
</evidence>
<dbReference type="GO" id="GO:0005886">
    <property type="term" value="C:plasma membrane"/>
    <property type="evidence" value="ECO:0007669"/>
    <property type="project" value="UniProtKB-SubCell"/>
</dbReference>
<dbReference type="FunFam" id="1.20.120.80:FF:000001">
    <property type="entry name" value="Cytochrome (Ubi)quinol oxidase subunit III"/>
    <property type="match status" value="1"/>
</dbReference>
<evidence type="ECO:0000313" key="11">
    <source>
        <dbReference type="EMBL" id="KPV52619.1"/>
    </source>
</evidence>
<evidence type="ECO:0000256" key="3">
    <source>
        <dbReference type="ARBA" id="ARBA00022475"/>
    </source>
</evidence>
<dbReference type="InterPro" id="IPR013833">
    <property type="entry name" value="Cyt_c_oxidase_su3_a-hlx"/>
</dbReference>
<accession>A0A0P9DQX7</accession>
<evidence type="ECO:0000256" key="2">
    <source>
        <dbReference type="ARBA" id="ARBA00010581"/>
    </source>
</evidence>
<evidence type="ECO:0000259" key="10">
    <source>
        <dbReference type="PROSITE" id="PS50253"/>
    </source>
</evidence>
<keyword evidence="4 7" id="KW-0812">Transmembrane</keyword>
<dbReference type="PROSITE" id="PS50253">
    <property type="entry name" value="COX3"/>
    <property type="match status" value="1"/>
</dbReference>
<dbReference type="Pfam" id="PF00510">
    <property type="entry name" value="COX3"/>
    <property type="match status" value="1"/>
</dbReference>
<feature type="transmembrane region" description="Helical" evidence="9">
    <location>
        <begin position="110"/>
        <end position="130"/>
    </location>
</feature>
<protein>
    <submittedName>
        <fullName evidence="11">Cytochrome oxidase subunit III</fullName>
    </submittedName>
</protein>
<evidence type="ECO:0000256" key="9">
    <source>
        <dbReference type="SAM" id="Phobius"/>
    </source>
</evidence>
<feature type="transmembrane region" description="Helical" evidence="9">
    <location>
        <begin position="193"/>
        <end position="212"/>
    </location>
</feature>
<evidence type="ECO:0000256" key="4">
    <source>
        <dbReference type="ARBA" id="ARBA00022692"/>
    </source>
</evidence>
<organism evidence="11 12">
    <name type="scientific">Kouleothrix aurantiaca</name>
    <dbReference type="NCBI Taxonomy" id="186479"/>
    <lineage>
        <taxon>Bacteria</taxon>
        <taxon>Bacillati</taxon>
        <taxon>Chloroflexota</taxon>
        <taxon>Chloroflexia</taxon>
        <taxon>Chloroflexales</taxon>
        <taxon>Roseiflexineae</taxon>
        <taxon>Roseiflexaceae</taxon>
        <taxon>Kouleothrix</taxon>
    </lineage>
</organism>
<dbReference type="GO" id="GO:0019646">
    <property type="term" value="P:aerobic electron transport chain"/>
    <property type="evidence" value="ECO:0007669"/>
    <property type="project" value="InterPro"/>
</dbReference>
<comment type="subcellular location">
    <subcellularLocation>
        <location evidence="1 7">Cell membrane</location>
        <topology evidence="1 7">Multi-pass membrane protein</topology>
    </subcellularLocation>
</comment>
<dbReference type="InterPro" id="IPR035973">
    <property type="entry name" value="Cyt_c_oxidase_su3-like_sf"/>
</dbReference>
<dbReference type="SUPFAM" id="SSF81452">
    <property type="entry name" value="Cytochrome c oxidase subunit III-like"/>
    <property type="match status" value="1"/>
</dbReference>
<keyword evidence="3" id="KW-1003">Cell membrane</keyword>
<gene>
    <name evidence="11" type="ORF">SE17_14410</name>
</gene>
<sequence length="228" mass="24796">MSQVSTASGHAPAGHGAHEAHGAHATSMHVDSRKLGVWAFIGSEVMFFAALITVYLIYKPRNLANGGPDPKHVLGIGVTSVLAAILLASSVTMVLALAASRRGDRRQFTIWMLSTAVLGLCFLGGQAFEFTELIAGEGITMSTSMFGETFFILTGFHGTHVAIGVIWLLATFFKVRAYPNSSENVMDIELAGLYWHFVDLVWVGIFTIIYLMPDFAPAAEMLFFHFHL</sequence>
<evidence type="ECO:0000256" key="1">
    <source>
        <dbReference type="ARBA" id="ARBA00004651"/>
    </source>
</evidence>
<feature type="transmembrane region" description="Helical" evidence="9">
    <location>
        <begin position="150"/>
        <end position="173"/>
    </location>
</feature>
<dbReference type="Proteomes" id="UP000050509">
    <property type="component" value="Unassembled WGS sequence"/>
</dbReference>
<dbReference type="GO" id="GO:0004129">
    <property type="term" value="F:cytochrome-c oxidase activity"/>
    <property type="evidence" value="ECO:0007669"/>
    <property type="project" value="InterPro"/>
</dbReference>
<comment type="similarity">
    <text evidence="2 7">Belongs to the cytochrome c oxidase subunit 3 family.</text>
</comment>
<keyword evidence="6 9" id="KW-0472">Membrane</keyword>
<dbReference type="PANTHER" id="PTHR11403:SF2">
    <property type="entry name" value="CYTOCHROME BO(3) UBIQUINOL OXIDASE SUBUNIT 3"/>
    <property type="match status" value="1"/>
</dbReference>
<evidence type="ECO:0000256" key="6">
    <source>
        <dbReference type="ARBA" id="ARBA00023136"/>
    </source>
</evidence>
<evidence type="ECO:0000256" key="8">
    <source>
        <dbReference type="SAM" id="MobiDB-lite"/>
    </source>
</evidence>
<dbReference type="PATRIC" id="fig|186479.3.peg.8579"/>
<keyword evidence="5 9" id="KW-1133">Transmembrane helix</keyword>
<feature type="transmembrane region" description="Helical" evidence="9">
    <location>
        <begin position="73"/>
        <end position="98"/>
    </location>
</feature>
<comment type="caution">
    <text evidence="11">The sequence shown here is derived from an EMBL/GenBank/DDBJ whole genome shotgun (WGS) entry which is preliminary data.</text>
</comment>
<reference evidence="11 12" key="1">
    <citation type="submission" date="2015-09" db="EMBL/GenBank/DDBJ databases">
        <title>Draft genome sequence of Kouleothrix aurantiaca JCM 19913.</title>
        <authorList>
            <person name="Hemp J."/>
        </authorList>
    </citation>
    <scope>NUCLEOTIDE SEQUENCE [LARGE SCALE GENOMIC DNA]</scope>
    <source>
        <strain evidence="11 12">COM-B</strain>
    </source>
</reference>
<dbReference type="InterPro" id="IPR000298">
    <property type="entry name" value="Cyt_c_oxidase-like_su3"/>
</dbReference>
<name>A0A0P9DQX7_9CHLR</name>
<feature type="domain" description="Heme-copper oxidase subunit III family profile" evidence="10">
    <location>
        <begin position="1"/>
        <end position="214"/>
    </location>
</feature>
<dbReference type="EMBL" id="LJCR01000486">
    <property type="protein sequence ID" value="KPV52619.1"/>
    <property type="molecule type" value="Genomic_DNA"/>
</dbReference>
<proteinExistence type="inferred from homology"/>
<evidence type="ECO:0000313" key="12">
    <source>
        <dbReference type="Proteomes" id="UP000050509"/>
    </source>
</evidence>
<evidence type="ECO:0000256" key="5">
    <source>
        <dbReference type="ARBA" id="ARBA00022989"/>
    </source>
</evidence>
<dbReference type="CDD" id="cd00386">
    <property type="entry name" value="Heme_Cu_Oxidase_III_like"/>
    <property type="match status" value="1"/>
</dbReference>
<feature type="transmembrane region" description="Helical" evidence="9">
    <location>
        <begin position="35"/>
        <end position="58"/>
    </location>
</feature>
<dbReference type="Gene3D" id="1.20.120.80">
    <property type="entry name" value="Cytochrome c oxidase, subunit III, four-helix bundle"/>
    <property type="match status" value="1"/>
</dbReference>
<dbReference type="InterPro" id="IPR024791">
    <property type="entry name" value="Cyt_c/ubiquinol_Oxase_su3"/>
</dbReference>
<dbReference type="AlphaFoldDB" id="A0A0P9DQX7"/>
<keyword evidence="12" id="KW-1185">Reference proteome</keyword>
<feature type="region of interest" description="Disordered" evidence="8">
    <location>
        <begin position="1"/>
        <end position="23"/>
    </location>
</feature>